<protein>
    <recommendedName>
        <fullName evidence="2">Antitoxin FitA-like ribbon-helix-helix domain-containing protein</fullName>
    </recommendedName>
</protein>
<name>A0ABS4BJ38_9HYPH</name>
<reference evidence="3 4" key="1">
    <citation type="submission" date="2021-04" db="EMBL/GenBank/DDBJ databases">
        <title>Whole genome sequence of Jiella sp. KSK16Y-1.</title>
        <authorList>
            <person name="Tuo L."/>
        </authorList>
    </citation>
    <scope>NUCLEOTIDE SEQUENCE [LARGE SCALE GENOMIC DNA]</scope>
    <source>
        <strain evidence="3 4">KSK16Y-1</strain>
    </source>
</reference>
<dbReference type="SUPFAM" id="SSF47598">
    <property type="entry name" value="Ribbon-helix-helix"/>
    <property type="match status" value="1"/>
</dbReference>
<feature type="compositionally biased region" description="Basic and acidic residues" evidence="1">
    <location>
        <begin position="20"/>
        <end position="33"/>
    </location>
</feature>
<dbReference type="InterPro" id="IPR053853">
    <property type="entry name" value="FitA-like_RHH"/>
</dbReference>
<evidence type="ECO:0000313" key="4">
    <source>
        <dbReference type="Proteomes" id="UP000678276"/>
    </source>
</evidence>
<keyword evidence="4" id="KW-1185">Reference proteome</keyword>
<dbReference type="RefSeq" id="WP_209594371.1">
    <property type="nucleotide sequence ID" value="NZ_JAGJCF010000005.1"/>
</dbReference>
<gene>
    <name evidence="3" type="ORF">J6595_10260</name>
</gene>
<dbReference type="Pfam" id="PF22513">
    <property type="entry name" value="FitA-like_RHH"/>
    <property type="match status" value="1"/>
</dbReference>
<sequence>MASLTIENLDDDVMRQLEARAAEHGRSPEEEARALISDRAPRVMPPTRPVMSDEKKVKLKRAIERIESGEGISDLGTALGEPALVGLPVRTPTEQKRVYEALSALSVEHSGEPFDQKAFTDELWSFVE</sequence>
<comment type="caution">
    <text evidence="3">The sequence shown here is derived from an EMBL/GenBank/DDBJ whole genome shotgun (WGS) entry which is preliminary data.</text>
</comment>
<organism evidence="3 4">
    <name type="scientific">Jiella mangrovi</name>
    <dbReference type="NCBI Taxonomy" id="2821407"/>
    <lineage>
        <taxon>Bacteria</taxon>
        <taxon>Pseudomonadati</taxon>
        <taxon>Pseudomonadota</taxon>
        <taxon>Alphaproteobacteria</taxon>
        <taxon>Hyphomicrobiales</taxon>
        <taxon>Aurantimonadaceae</taxon>
        <taxon>Jiella</taxon>
    </lineage>
</organism>
<accession>A0ABS4BJ38</accession>
<evidence type="ECO:0000256" key="1">
    <source>
        <dbReference type="SAM" id="MobiDB-lite"/>
    </source>
</evidence>
<dbReference type="InterPro" id="IPR010985">
    <property type="entry name" value="Ribbon_hlx_hlx"/>
</dbReference>
<evidence type="ECO:0000259" key="2">
    <source>
        <dbReference type="Pfam" id="PF22513"/>
    </source>
</evidence>
<feature type="region of interest" description="Disordered" evidence="1">
    <location>
        <begin position="20"/>
        <end position="56"/>
    </location>
</feature>
<dbReference type="Proteomes" id="UP000678276">
    <property type="component" value="Unassembled WGS sequence"/>
</dbReference>
<evidence type="ECO:0000313" key="3">
    <source>
        <dbReference type="EMBL" id="MBP0615965.1"/>
    </source>
</evidence>
<proteinExistence type="predicted"/>
<dbReference type="Gene3D" id="1.10.1220.10">
    <property type="entry name" value="Met repressor-like"/>
    <property type="match status" value="1"/>
</dbReference>
<dbReference type="InterPro" id="IPR013321">
    <property type="entry name" value="Arc_rbn_hlx_hlx"/>
</dbReference>
<dbReference type="EMBL" id="JAGJCF010000005">
    <property type="protein sequence ID" value="MBP0615965.1"/>
    <property type="molecule type" value="Genomic_DNA"/>
</dbReference>
<feature type="domain" description="Antitoxin FitA-like ribbon-helix-helix" evidence="2">
    <location>
        <begin position="2"/>
        <end position="38"/>
    </location>
</feature>